<dbReference type="EMBL" id="JARK01000494">
    <property type="protein sequence ID" value="EYC36456.1"/>
    <property type="molecule type" value="Genomic_DNA"/>
</dbReference>
<dbReference type="Proteomes" id="UP000024635">
    <property type="component" value="Unassembled WGS sequence"/>
</dbReference>
<reference evidence="2" key="2">
    <citation type="journal article" date="2015" name="Nat. Genet.">
        <title>The genome and transcriptome of the zoonotic hookworm Ancylostoma ceylanicum identify infection-specific gene families.</title>
        <authorList>
            <person name="Schwarz E.M."/>
            <person name="Hu Y."/>
            <person name="Antoshechkin I."/>
            <person name="Miller M.M."/>
            <person name="Sternberg P.W."/>
            <person name="Aroian R.V."/>
        </authorList>
    </citation>
    <scope>NUCLEOTIDE SEQUENCE</scope>
    <source>
        <strain evidence="2">HY135</strain>
    </source>
</reference>
<accession>A0A016WB06</accession>
<dbReference type="AlphaFoldDB" id="A0A016WB06"/>
<keyword evidence="2" id="KW-1185">Reference proteome</keyword>
<organism evidence="1 2">
    <name type="scientific">Ancylostoma ceylanicum</name>
    <dbReference type="NCBI Taxonomy" id="53326"/>
    <lineage>
        <taxon>Eukaryota</taxon>
        <taxon>Metazoa</taxon>
        <taxon>Ecdysozoa</taxon>
        <taxon>Nematoda</taxon>
        <taxon>Chromadorea</taxon>
        <taxon>Rhabditida</taxon>
        <taxon>Rhabditina</taxon>
        <taxon>Rhabditomorpha</taxon>
        <taxon>Strongyloidea</taxon>
        <taxon>Ancylostomatidae</taxon>
        <taxon>Ancylostomatinae</taxon>
        <taxon>Ancylostoma</taxon>
    </lineage>
</organism>
<gene>
    <name evidence="1" type="primary">Acey_s0894.g2913</name>
    <name evidence="1" type="ORF">Y032_0894g2913</name>
</gene>
<proteinExistence type="predicted"/>
<protein>
    <submittedName>
        <fullName evidence="1">Uncharacterized protein</fullName>
    </submittedName>
</protein>
<evidence type="ECO:0000313" key="2">
    <source>
        <dbReference type="Proteomes" id="UP000024635"/>
    </source>
</evidence>
<evidence type="ECO:0000313" key="1">
    <source>
        <dbReference type="EMBL" id="EYC36457.1"/>
    </source>
</evidence>
<name>A0A016WB06_9BILA</name>
<reference evidence="1" key="1">
    <citation type="submission" date="2014-02" db="EMBL/GenBank/DDBJ databases">
        <title>The genome and transcriptome of the zoonotic hookworm Ancylostoma ceylanicum reveal infection-specific gene families.</title>
        <authorList>
            <person name="Schwarz E.M."/>
            <person name="Hu Y."/>
            <person name="Antoshechkin I."/>
            <person name="Miller M.M."/>
            <person name="Sternberg P.W."/>
            <person name="Aroian R.V."/>
        </authorList>
    </citation>
    <scope>NUCLEOTIDE SEQUENCE</scope>
    <source>
        <strain evidence="1">HY135</strain>
    </source>
</reference>
<sequence length="90" mass="10726">MGPPCTIREESDRIRFFDGGWVRRGPVVRQTPEYQSTLAEWWKRQECDKVYSEVSQKYEEKTRCCGFLQQGFAIPYRSVYGRKAYNMCLQ</sequence>
<dbReference type="EMBL" id="JARK01000494">
    <property type="protein sequence ID" value="EYC36457.1"/>
    <property type="molecule type" value="Genomic_DNA"/>
</dbReference>
<comment type="caution">
    <text evidence="1">The sequence shown here is derived from an EMBL/GenBank/DDBJ whole genome shotgun (WGS) entry which is preliminary data.</text>
</comment>